<sequence length="42" mass="4657">MESEKPRKLTGEEIEDILNVIPNIKSAANTVSIDNTKSMKVL</sequence>
<protein>
    <submittedName>
        <fullName evidence="1">Uncharacterized protein</fullName>
    </submittedName>
</protein>
<accession>X1E1R5</accession>
<name>X1E1R5_9ZZZZ</name>
<evidence type="ECO:0000313" key="1">
    <source>
        <dbReference type="EMBL" id="GAH14380.1"/>
    </source>
</evidence>
<gene>
    <name evidence="1" type="ORF">S01H4_63411</name>
</gene>
<dbReference type="AlphaFoldDB" id="X1E1R5"/>
<feature type="non-terminal residue" evidence="1">
    <location>
        <position position="42"/>
    </location>
</feature>
<comment type="caution">
    <text evidence="1">The sequence shown here is derived from an EMBL/GenBank/DDBJ whole genome shotgun (WGS) entry which is preliminary data.</text>
</comment>
<dbReference type="EMBL" id="BART01038124">
    <property type="protein sequence ID" value="GAH14380.1"/>
    <property type="molecule type" value="Genomic_DNA"/>
</dbReference>
<reference evidence="1" key="1">
    <citation type="journal article" date="2014" name="Front. Microbiol.">
        <title>High frequency of phylogenetically diverse reductive dehalogenase-homologous genes in deep subseafloor sedimentary metagenomes.</title>
        <authorList>
            <person name="Kawai M."/>
            <person name="Futagami T."/>
            <person name="Toyoda A."/>
            <person name="Takaki Y."/>
            <person name="Nishi S."/>
            <person name="Hori S."/>
            <person name="Arai W."/>
            <person name="Tsubouchi T."/>
            <person name="Morono Y."/>
            <person name="Uchiyama I."/>
            <person name="Ito T."/>
            <person name="Fujiyama A."/>
            <person name="Inagaki F."/>
            <person name="Takami H."/>
        </authorList>
    </citation>
    <scope>NUCLEOTIDE SEQUENCE</scope>
    <source>
        <strain evidence="1">Expedition CK06-06</strain>
    </source>
</reference>
<proteinExistence type="predicted"/>
<organism evidence="1">
    <name type="scientific">marine sediment metagenome</name>
    <dbReference type="NCBI Taxonomy" id="412755"/>
    <lineage>
        <taxon>unclassified sequences</taxon>
        <taxon>metagenomes</taxon>
        <taxon>ecological metagenomes</taxon>
    </lineage>
</organism>